<dbReference type="CDD" id="cd00805">
    <property type="entry name" value="TyrRS_core"/>
    <property type="match status" value="1"/>
</dbReference>
<evidence type="ECO:0000313" key="11">
    <source>
        <dbReference type="EMBL" id="CDN40808.1"/>
    </source>
</evidence>
<feature type="domain" description="Tyrosine--tRNA ligase SYY-like C-terminal" evidence="10">
    <location>
        <begin position="329"/>
        <end position="404"/>
    </location>
</feature>
<feature type="binding site" evidence="8">
    <location>
        <position position="173"/>
    </location>
    <ligand>
        <name>L-tyrosine</name>
        <dbReference type="ChEBI" id="CHEBI:58315"/>
    </ligand>
</feature>
<dbReference type="NCBIfam" id="TIGR00234">
    <property type="entry name" value="tyrS"/>
    <property type="match status" value="1"/>
</dbReference>
<dbReference type="Pfam" id="PF00579">
    <property type="entry name" value="tRNA-synt_1b"/>
    <property type="match status" value="1"/>
</dbReference>
<dbReference type="KEGG" id="mamp:MAMA39_06910"/>
<dbReference type="SUPFAM" id="SSF55174">
    <property type="entry name" value="Alpha-L RNA-binding motif"/>
    <property type="match status" value="1"/>
</dbReference>
<dbReference type="EC" id="6.1.1.1" evidence="8"/>
<dbReference type="Gene3D" id="3.40.50.620">
    <property type="entry name" value="HUPs"/>
    <property type="match status" value="1"/>
</dbReference>
<evidence type="ECO:0000256" key="2">
    <source>
        <dbReference type="ARBA" id="ARBA00022741"/>
    </source>
</evidence>
<comment type="similarity">
    <text evidence="8">Belongs to the class-I aminoacyl-tRNA synthetase family. TyrS type 1 subfamily.</text>
</comment>
<keyword evidence="2 8" id="KW-0547">Nucleotide-binding</keyword>
<dbReference type="GO" id="GO:0003723">
    <property type="term" value="F:RNA binding"/>
    <property type="evidence" value="ECO:0007669"/>
    <property type="project" value="UniProtKB-KW"/>
</dbReference>
<gene>
    <name evidence="8" type="primary">tyrS</name>
    <name evidence="11" type="ORF">MAMA39_06910</name>
</gene>
<dbReference type="InterPro" id="IPR036986">
    <property type="entry name" value="S4_RNA-bd_sf"/>
</dbReference>
<feature type="binding site" evidence="8">
    <location>
        <position position="236"/>
    </location>
    <ligand>
        <name>ATP</name>
        <dbReference type="ChEBI" id="CHEBI:30616"/>
    </ligand>
</feature>
<keyword evidence="12" id="KW-1185">Reference proteome</keyword>
<protein>
    <recommendedName>
        <fullName evidence="8">Tyrosine--tRNA ligase</fullName>
        <ecNumber evidence="8">6.1.1.1</ecNumber>
    </recommendedName>
    <alternativeName>
        <fullName evidence="8">Tyrosyl-tRNA synthetase</fullName>
        <shortName evidence="8">TyrRS</shortName>
    </alternativeName>
</protein>
<dbReference type="InterPro" id="IPR024107">
    <property type="entry name" value="Tyr-tRNA-ligase_bac_1"/>
</dbReference>
<keyword evidence="8" id="KW-0963">Cytoplasm</keyword>
<name>A0A292IJC9_9MOLU</name>
<evidence type="ECO:0000256" key="1">
    <source>
        <dbReference type="ARBA" id="ARBA00022598"/>
    </source>
</evidence>
<proteinExistence type="inferred from homology"/>
<feature type="short sequence motif" description="'HIGH' region" evidence="8">
    <location>
        <begin position="44"/>
        <end position="53"/>
    </location>
</feature>
<keyword evidence="5 8" id="KW-0648">Protein biosynthesis</keyword>
<dbReference type="Gene3D" id="1.10.240.10">
    <property type="entry name" value="Tyrosyl-Transfer RNA Synthetase"/>
    <property type="match status" value="1"/>
</dbReference>
<keyword evidence="3 8" id="KW-0067">ATP-binding</keyword>
<dbReference type="SUPFAM" id="SSF52374">
    <property type="entry name" value="Nucleotidylyl transferase"/>
    <property type="match status" value="1"/>
</dbReference>
<comment type="subunit">
    <text evidence="8">Homodimer.</text>
</comment>
<reference evidence="11 12" key="1">
    <citation type="journal article" date="2015" name="Clin. Infect. Dis.">
        <title>Genomic Investigations unmask Mycoplasma amphoriforme, a new respiratory pathogen.</title>
        <authorList>
            <person name="Gillespie S.H."/>
            <person name="Ling C.L."/>
            <person name="Oravcova K."/>
            <person name="Pinheiro M."/>
            <person name="Wells L."/>
            <person name="Bryant J.M."/>
            <person name="McHugh T.D."/>
            <person name="Bebear C."/>
            <person name="Webster D."/>
            <person name="Harris S.R."/>
            <person name="Seth-Smith H.M."/>
            <person name="Thomson N.R."/>
        </authorList>
    </citation>
    <scope>NUCLEOTIDE SEQUENCE [LARGE SCALE GENOMIC DNA]</scope>
    <source>
        <strain evidence="11 12">A39</strain>
    </source>
</reference>
<evidence type="ECO:0000256" key="4">
    <source>
        <dbReference type="ARBA" id="ARBA00022884"/>
    </source>
</evidence>
<dbReference type="HAMAP" id="MF_02006">
    <property type="entry name" value="Tyr_tRNA_synth_type1"/>
    <property type="match status" value="1"/>
</dbReference>
<dbReference type="GO" id="GO:0005829">
    <property type="term" value="C:cytosol"/>
    <property type="evidence" value="ECO:0007669"/>
    <property type="project" value="TreeGrafter"/>
</dbReference>
<organism evidence="11 12">
    <name type="scientific">Mycoplasma amphoriforme A39</name>
    <dbReference type="NCBI Taxonomy" id="572419"/>
    <lineage>
        <taxon>Bacteria</taxon>
        <taxon>Bacillati</taxon>
        <taxon>Mycoplasmatota</taxon>
        <taxon>Mollicutes</taxon>
        <taxon>Mycoplasmataceae</taxon>
        <taxon>Mycoplasma</taxon>
    </lineage>
</organism>
<dbReference type="PROSITE" id="PS00178">
    <property type="entry name" value="AA_TRNA_LIGASE_I"/>
    <property type="match status" value="1"/>
</dbReference>
<evidence type="ECO:0000259" key="10">
    <source>
        <dbReference type="Pfam" id="PF22421"/>
    </source>
</evidence>
<keyword evidence="6 8" id="KW-0030">Aminoacyl-tRNA synthetase</keyword>
<feature type="short sequence motif" description="'KMSKS' region" evidence="8">
    <location>
        <begin position="233"/>
        <end position="237"/>
    </location>
</feature>
<keyword evidence="4 9" id="KW-0694">RNA-binding</keyword>
<accession>A0A292IJC9</accession>
<dbReference type="PROSITE" id="PS50889">
    <property type="entry name" value="S4"/>
    <property type="match status" value="1"/>
</dbReference>
<dbReference type="PANTHER" id="PTHR11766:SF0">
    <property type="entry name" value="TYROSINE--TRNA LIGASE, MITOCHONDRIAL"/>
    <property type="match status" value="1"/>
</dbReference>
<dbReference type="PANTHER" id="PTHR11766">
    <property type="entry name" value="TYROSYL-TRNA SYNTHETASE"/>
    <property type="match status" value="1"/>
</dbReference>
<dbReference type="PRINTS" id="PR01040">
    <property type="entry name" value="TRNASYNTHTYR"/>
</dbReference>
<dbReference type="InterPro" id="IPR014729">
    <property type="entry name" value="Rossmann-like_a/b/a_fold"/>
</dbReference>
<evidence type="ECO:0000313" key="12">
    <source>
        <dbReference type="Proteomes" id="UP000261764"/>
    </source>
</evidence>
<evidence type="ECO:0000256" key="3">
    <source>
        <dbReference type="ARBA" id="ARBA00022840"/>
    </source>
</evidence>
<dbReference type="Gene3D" id="3.10.290.10">
    <property type="entry name" value="RNA-binding S4 domain"/>
    <property type="match status" value="1"/>
</dbReference>
<feature type="binding site" evidence="8">
    <location>
        <position position="39"/>
    </location>
    <ligand>
        <name>L-tyrosine</name>
        <dbReference type="ChEBI" id="CHEBI:58315"/>
    </ligand>
</feature>
<dbReference type="InterPro" id="IPR002307">
    <property type="entry name" value="Tyr-tRNA-ligase"/>
</dbReference>
<dbReference type="RefSeq" id="WP_343251440.1">
    <property type="nucleotide sequence ID" value="NZ_HG937516.1"/>
</dbReference>
<comment type="catalytic activity">
    <reaction evidence="7 8">
        <text>tRNA(Tyr) + L-tyrosine + ATP = L-tyrosyl-tRNA(Tyr) + AMP + diphosphate + H(+)</text>
        <dbReference type="Rhea" id="RHEA:10220"/>
        <dbReference type="Rhea" id="RHEA-COMP:9706"/>
        <dbReference type="Rhea" id="RHEA-COMP:9707"/>
        <dbReference type="ChEBI" id="CHEBI:15378"/>
        <dbReference type="ChEBI" id="CHEBI:30616"/>
        <dbReference type="ChEBI" id="CHEBI:33019"/>
        <dbReference type="ChEBI" id="CHEBI:58315"/>
        <dbReference type="ChEBI" id="CHEBI:78442"/>
        <dbReference type="ChEBI" id="CHEBI:78536"/>
        <dbReference type="ChEBI" id="CHEBI:456215"/>
        <dbReference type="EC" id="6.1.1.1"/>
    </reaction>
</comment>
<evidence type="ECO:0000256" key="9">
    <source>
        <dbReference type="PROSITE-ProRule" id="PRU00182"/>
    </source>
</evidence>
<evidence type="ECO:0000256" key="6">
    <source>
        <dbReference type="ARBA" id="ARBA00023146"/>
    </source>
</evidence>
<keyword evidence="1 8" id="KW-0436">Ligase</keyword>
<dbReference type="InterPro" id="IPR001412">
    <property type="entry name" value="aa-tRNA-synth_I_CS"/>
</dbReference>
<evidence type="ECO:0000256" key="7">
    <source>
        <dbReference type="ARBA" id="ARBA00048248"/>
    </source>
</evidence>
<sequence>MAKKVNNVFQELQSRGLIAQTIFPEELERKLTTQSIKFYVGFDPTADSLHIGHMLMLIVANKLQQAGHQPIFILGGGTGLVGDPSGRTEMRKMLSEQTIAQNCAKMQKQMSRFISFSSKNAALFMNNAQWLVNLKWVELLRLVGANMSVNKMLATDAYKSRWESGLTFLELNYMVMQAYDFYFLNKHHDVSLQIGGNDQWANIIAGVDLIRRLEKKESYGITVTLLTKADGTKMGKTAAGALWLDPTKTSVYDFYQYWININDADVYHFFKLLTDEPLTKLTAIKKLKGKELIAAKHELALILTSKVHGVNAATIAKNQAIAAFSNDDKNMPEKTLSLTDLGDQSVASLLIAVGLCPSKSAAKRLINDGGVVINDTKVVDANAMLDKKVLQAKTFVLHKGKKQHWKIKIIN</sequence>
<evidence type="ECO:0000256" key="5">
    <source>
        <dbReference type="ARBA" id="ARBA00022917"/>
    </source>
</evidence>
<dbReference type="CDD" id="cd00165">
    <property type="entry name" value="S4"/>
    <property type="match status" value="1"/>
</dbReference>
<dbReference type="InterPro" id="IPR054608">
    <property type="entry name" value="SYY-like_C"/>
</dbReference>
<dbReference type="GO" id="GO:0004831">
    <property type="term" value="F:tyrosine-tRNA ligase activity"/>
    <property type="evidence" value="ECO:0007669"/>
    <property type="project" value="UniProtKB-UniRule"/>
</dbReference>
<dbReference type="InterPro" id="IPR002305">
    <property type="entry name" value="aa-tRNA-synth_Ic"/>
</dbReference>
<comment type="subcellular location">
    <subcellularLocation>
        <location evidence="8">Cytoplasm</location>
    </subcellularLocation>
</comment>
<dbReference type="AlphaFoldDB" id="A0A292IJC9"/>
<comment type="function">
    <text evidence="8">Catalyzes the attachment of tyrosine to tRNA(Tyr) in a two-step reaction: tyrosine is first activated by ATP to form Tyr-AMP and then transferred to the acceptor end of tRNA(Tyr).</text>
</comment>
<feature type="binding site" evidence="8">
    <location>
        <position position="177"/>
    </location>
    <ligand>
        <name>L-tyrosine</name>
        <dbReference type="ChEBI" id="CHEBI:58315"/>
    </ligand>
</feature>
<evidence type="ECO:0000256" key="8">
    <source>
        <dbReference type="HAMAP-Rule" id="MF_02006"/>
    </source>
</evidence>
<dbReference type="Pfam" id="PF22421">
    <property type="entry name" value="SYY_C-terminal"/>
    <property type="match status" value="1"/>
</dbReference>
<dbReference type="GO" id="GO:0006437">
    <property type="term" value="P:tyrosyl-tRNA aminoacylation"/>
    <property type="evidence" value="ECO:0007669"/>
    <property type="project" value="UniProtKB-UniRule"/>
</dbReference>
<dbReference type="GO" id="GO:0005524">
    <property type="term" value="F:ATP binding"/>
    <property type="evidence" value="ECO:0007669"/>
    <property type="project" value="UniProtKB-UniRule"/>
</dbReference>
<dbReference type="Proteomes" id="UP000261764">
    <property type="component" value="Chromosome I"/>
</dbReference>
<dbReference type="EMBL" id="HG937516">
    <property type="protein sequence ID" value="CDN40808.1"/>
    <property type="molecule type" value="Genomic_DNA"/>
</dbReference>
<dbReference type="InterPro" id="IPR024088">
    <property type="entry name" value="Tyr-tRNA-ligase_bac-type"/>
</dbReference>